<name>A0A1W6DY91_9CAUD</name>
<sequence length="216" mass="24807">MEYTHADAVALCGIATEIRQQQAMLNDMYSPDWRETYKREKILLSTFAEYSEMLDEVKGVWKFYGSHYQNDWAAALEEYADIVHFMATVDLLTRKEEIKVSDYFESEVLRQLQYYSSIADRAQLLVSLKKHLDHGGWIQVLGVGCALFKLTPEQLLVAYLHKNKKNQARAQAGAISRDITDIKASEQSTFDYMYQNGFISMARDEYNQAVDSNGGL</sequence>
<proteinExistence type="predicted"/>
<dbReference type="InterPro" id="IPR014871">
    <property type="entry name" value="dUTPase/dCTP_pyrophosphatase"/>
</dbReference>
<evidence type="ECO:0000313" key="2">
    <source>
        <dbReference type="Proteomes" id="UP000221506"/>
    </source>
</evidence>
<dbReference type="Proteomes" id="UP000221506">
    <property type="component" value="Segment"/>
</dbReference>
<dbReference type="Pfam" id="PF08761">
    <property type="entry name" value="dUTPase_2"/>
    <property type="match status" value="1"/>
</dbReference>
<evidence type="ECO:0000313" key="1">
    <source>
        <dbReference type="EMBL" id="ARK07865.1"/>
    </source>
</evidence>
<organism evidence="1 2">
    <name type="scientific">Aeromonas phage phiA8-29</name>
    <dbReference type="NCBI Taxonomy" id="1978922"/>
    <lineage>
        <taxon>Viruses</taxon>
        <taxon>Duplodnaviria</taxon>
        <taxon>Heunggongvirae</taxon>
        <taxon>Uroviricota</taxon>
        <taxon>Caudoviricetes</taxon>
        <taxon>Pantevenvirales</taxon>
        <taxon>Ackermannviridae</taxon>
        <taxon>Tedavirus</taxon>
        <taxon>Tedavirus A829</taxon>
    </lineage>
</organism>
<protein>
    <submittedName>
        <fullName evidence="1">Putative dUTPase</fullName>
    </submittedName>
</protein>
<dbReference type="SUPFAM" id="SSF101386">
    <property type="entry name" value="all-alpha NTP pyrophosphatases"/>
    <property type="match status" value="1"/>
</dbReference>
<keyword evidence="2" id="KW-1185">Reference proteome</keyword>
<accession>A0A1W6DY91</accession>
<dbReference type="EMBL" id="KY914485">
    <property type="protein sequence ID" value="ARK07865.1"/>
    <property type="molecule type" value="Genomic_DNA"/>
</dbReference>
<dbReference type="Gene3D" id="1.10.4010.10">
    <property type="entry name" value="Type II deoxyuridine triphosphatase"/>
    <property type="match status" value="1"/>
</dbReference>
<reference evidence="1 2" key="1">
    <citation type="submission" date="2017-04" db="EMBL/GenBank/DDBJ databases">
        <title>Complete genome sequence and characterization of temperature-dependent bacteriophage phiA8-29 infecting Aeromonas.</title>
        <authorList>
            <person name="He Y."/>
            <person name="Yang H."/>
        </authorList>
    </citation>
    <scope>NUCLEOTIDE SEQUENCE [LARGE SCALE GENOMIC DNA]</scope>
</reference>
<gene>
    <name evidence="1" type="ORF">phiA829_045</name>
</gene>